<dbReference type="InterPro" id="IPR002048">
    <property type="entry name" value="EF_hand_dom"/>
</dbReference>
<dbReference type="RefSeq" id="WP_250945871.1">
    <property type="nucleotide sequence ID" value="NZ_JAMQAY010000006.1"/>
</dbReference>
<feature type="signal peptide" evidence="1">
    <location>
        <begin position="1"/>
        <end position="22"/>
    </location>
</feature>
<feature type="domain" description="EF-hand" evidence="2">
    <location>
        <begin position="179"/>
        <end position="201"/>
    </location>
</feature>
<feature type="chain" id="PRO_5045566472" description="EF-hand domain-containing protein" evidence="1">
    <location>
        <begin position="23"/>
        <end position="517"/>
    </location>
</feature>
<proteinExistence type="predicted"/>
<dbReference type="Gene3D" id="1.10.238.10">
    <property type="entry name" value="EF-hand"/>
    <property type="match status" value="1"/>
</dbReference>
<keyword evidence="4" id="KW-1185">Reference proteome</keyword>
<evidence type="ECO:0000259" key="2">
    <source>
        <dbReference type="Pfam" id="PF13202"/>
    </source>
</evidence>
<name>A0ABT0VAD4_9HYPH</name>
<evidence type="ECO:0000313" key="4">
    <source>
        <dbReference type="Proteomes" id="UP001155079"/>
    </source>
</evidence>
<dbReference type="Proteomes" id="UP001155079">
    <property type="component" value="Unassembled WGS sequence"/>
</dbReference>
<dbReference type="Pfam" id="PF13202">
    <property type="entry name" value="EF-hand_5"/>
    <property type="match status" value="1"/>
</dbReference>
<dbReference type="SUPFAM" id="SSF47473">
    <property type="entry name" value="EF-hand"/>
    <property type="match status" value="1"/>
</dbReference>
<dbReference type="EMBL" id="JAMQAY010000006">
    <property type="protein sequence ID" value="MCM2402796.1"/>
    <property type="molecule type" value="Genomic_DNA"/>
</dbReference>
<protein>
    <recommendedName>
        <fullName evidence="2">EF-hand domain-containing protein</fullName>
    </recommendedName>
</protein>
<sequence length="517" mass="55230">MSQSFVVSIAALAIASTCYGHALAESSPGGPASLLFVGTPKYLEAYLFQLMQPFRIAAGEDQILTQEDIDEADRTAQAQQRSQVMNMFFAADLNGDLNVTVAEWQKARAAAPGNGLRDLFEKWDANNDDVVTVEDVYSFAKTSSRPSSLQRKLDLSTFMALEAAQDGKLTASELEQAGRATFRQYDVDNDGMLAPSELKRFSEDQRKHQQGQVRQVGAAACGLPKARTDEKVLFVSGYEAAALSTVTVAGQDKETNTAELNIEPGKDPLFIIATSYTPMIWRVTGAAERVSRFVTGAGSAGVVGLGKDRVTFADLYRCLPGWIKPEQASAGILDAINMLTGSSAPGVFSSYTLSKVTLPSEARPPAMLQKHAVPPSVQFSWGPLRPTENGAVASLKRFSPGGVVSVDAGSVVSSAGAAPYEVLPQEAGLAQLMQDGKLEFDPKLGYIIRRAIPRFPAGLAGAHAVVFVLADGVPRPVGRPGHSAVLTLEQAKSKLVRRGGVQLSPGVPEERIKRLHP</sequence>
<dbReference type="InterPro" id="IPR011992">
    <property type="entry name" value="EF-hand-dom_pair"/>
</dbReference>
<dbReference type="PROSITE" id="PS00018">
    <property type="entry name" value="EF_HAND_1"/>
    <property type="match status" value="2"/>
</dbReference>
<dbReference type="InterPro" id="IPR018247">
    <property type="entry name" value="EF_Hand_1_Ca_BS"/>
</dbReference>
<keyword evidence="1" id="KW-0732">Signal</keyword>
<gene>
    <name evidence="3" type="ORF">NBH20_16630</name>
</gene>
<accession>A0ABT0VAD4</accession>
<evidence type="ECO:0000256" key="1">
    <source>
        <dbReference type="SAM" id="SignalP"/>
    </source>
</evidence>
<evidence type="ECO:0000313" key="3">
    <source>
        <dbReference type="EMBL" id="MCM2402796.1"/>
    </source>
</evidence>
<reference evidence="3 4" key="1">
    <citation type="submission" date="2022-06" db="EMBL/GenBank/DDBJ databases">
        <authorList>
            <person name="Sun Q."/>
        </authorList>
    </citation>
    <scope>NUCLEOTIDE SEQUENCE [LARGE SCALE GENOMIC DNA]</scope>
    <source>
        <strain evidence="3 4">S153</strain>
    </source>
</reference>
<organism evidence="3 4">
    <name type="scientific">Ciceribacter sichuanensis</name>
    <dbReference type="NCBI Taxonomy" id="2949647"/>
    <lineage>
        <taxon>Bacteria</taxon>
        <taxon>Pseudomonadati</taxon>
        <taxon>Pseudomonadota</taxon>
        <taxon>Alphaproteobacteria</taxon>
        <taxon>Hyphomicrobiales</taxon>
        <taxon>Rhizobiaceae</taxon>
        <taxon>Ciceribacter</taxon>
    </lineage>
</organism>
<comment type="caution">
    <text evidence="3">The sequence shown here is derived from an EMBL/GenBank/DDBJ whole genome shotgun (WGS) entry which is preliminary data.</text>
</comment>